<proteinExistence type="inferred from homology"/>
<keyword evidence="2" id="KW-0238">DNA-binding</keyword>
<dbReference type="GeneID" id="6080326"/>
<dbReference type="OrthoDB" id="10261556at2759"/>
<dbReference type="RefSeq" id="XP_001884768.1">
    <property type="nucleotide sequence ID" value="XM_001884733.1"/>
</dbReference>
<evidence type="ECO:0000313" key="8">
    <source>
        <dbReference type="Proteomes" id="UP000001194"/>
    </source>
</evidence>
<dbReference type="GO" id="GO:0009378">
    <property type="term" value="F:four-way junction helicase activity"/>
    <property type="evidence" value="ECO:0007669"/>
    <property type="project" value="TreeGrafter"/>
</dbReference>
<dbReference type="GO" id="GO:0003677">
    <property type="term" value="F:DNA binding"/>
    <property type="evidence" value="ECO:0007669"/>
    <property type="project" value="UniProtKB-KW"/>
</dbReference>
<accession>B0DL62</accession>
<dbReference type="GO" id="GO:0043138">
    <property type="term" value="F:3'-5' DNA helicase activity"/>
    <property type="evidence" value="ECO:0007669"/>
    <property type="project" value="UniProtKB-EC"/>
</dbReference>
<evidence type="ECO:0000256" key="6">
    <source>
        <dbReference type="SAM" id="MobiDB-lite"/>
    </source>
</evidence>
<dbReference type="EC" id="5.6.2.4" evidence="5"/>
<organism evidence="8">
    <name type="scientific">Laccaria bicolor (strain S238N-H82 / ATCC MYA-4686)</name>
    <name type="common">Bicoloured deceiver</name>
    <name type="synonym">Laccaria laccata var. bicolor</name>
    <dbReference type="NCBI Taxonomy" id="486041"/>
    <lineage>
        <taxon>Eukaryota</taxon>
        <taxon>Fungi</taxon>
        <taxon>Dikarya</taxon>
        <taxon>Basidiomycota</taxon>
        <taxon>Agaricomycotina</taxon>
        <taxon>Agaricomycetes</taxon>
        <taxon>Agaricomycetidae</taxon>
        <taxon>Agaricales</taxon>
        <taxon>Agaricineae</taxon>
        <taxon>Hydnangiaceae</taxon>
        <taxon>Laccaria</taxon>
    </lineage>
</organism>
<dbReference type="GO" id="GO:0005737">
    <property type="term" value="C:cytoplasm"/>
    <property type="evidence" value="ECO:0007669"/>
    <property type="project" value="TreeGrafter"/>
</dbReference>
<protein>
    <recommendedName>
        <fullName evidence="5">DNA 3'-5' helicase</fullName>
        <ecNumber evidence="5">5.6.2.4</ecNumber>
    </recommendedName>
</protein>
<keyword evidence="3" id="KW-0413">Isomerase</keyword>
<keyword evidence="8" id="KW-1185">Reference proteome</keyword>
<dbReference type="GO" id="GO:0005694">
    <property type="term" value="C:chromosome"/>
    <property type="evidence" value="ECO:0007669"/>
    <property type="project" value="TreeGrafter"/>
</dbReference>
<dbReference type="InParanoid" id="B0DL62"/>
<evidence type="ECO:0000256" key="3">
    <source>
        <dbReference type="ARBA" id="ARBA00023235"/>
    </source>
</evidence>
<dbReference type="Proteomes" id="UP000001194">
    <property type="component" value="Unassembled WGS sequence"/>
</dbReference>
<sequence>MPYDQWIILVQMGEIVTSADFRTAVLSKDQFSSALRAVCVDEAHCISLWGGSFRPDYAGLGVLRGRFPKNVPFVVASATLPHHVLNDVRHKLQLGSDTKMVQLTNARPNVALSVQKMKHSEETKGDIRFLSHQASSAVRRRPSEKTRKISSVRG</sequence>
<name>B0DL62_LACBS</name>
<comment type="catalytic activity">
    <reaction evidence="4">
        <text>Couples ATP hydrolysis with the unwinding of duplex DNA by translocating in the 3'-5' direction.</text>
        <dbReference type="EC" id="5.6.2.4"/>
    </reaction>
</comment>
<dbReference type="InterPro" id="IPR027417">
    <property type="entry name" value="P-loop_NTPase"/>
</dbReference>
<dbReference type="Gene3D" id="3.40.50.300">
    <property type="entry name" value="P-loop containing nucleotide triphosphate hydrolases"/>
    <property type="match status" value="1"/>
</dbReference>
<evidence type="ECO:0000256" key="2">
    <source>
        <dbReference type="ARBA" id="ARBA00023125"/>
    </source>
</evidence>
<evidence type="ECO:0000256" key="4">
    <source>
        <dbReference type="ARBA" id="ARBA00034617"/>
    </source>
</evidence>
<dbReference type="SUPFAM" id="SSF52540">
    <property type="entry name" value="P-loop containing nucleoside triphosphate hydrolases"/>
    <property type="match status" value="1"/>
</dbReference>
<dbReference type="PANTHER" id="PTHR13710">
    <property type="entry name" value="DNA HELICASE RECQ FAMILY MEMBER"/>
    <property type="match status" value="1"/>
</dbReference>
<dbReference type="AlphaFoldDB" id="B0DL62"/>
<evidence type="ECO:0000256" key="5">
    <source>
        <dbReference type="ARBA" id="ARBA00034808"/>
    </source>
</evidence>
<evidence type="ECO:0000256" key="1">
    <source>
        <dbReference type="ARBA" id="ARBA00005446"/>
    </source>
</evidence>
<comment type="similarity">
    <text evidence="1">Belongs to the helicase family. RecQ subfamily.</text>
</comment>
<dbReference type="GO" id="GO:0000724">
    <property type="term" value="P:double-strand break repair via homologous recombination"/>
    <property type="evidence" value="ECO:0007669"/>
    <property type="project" value="TreeGrafter"/>
</dbReference>
<dbReference type="EMBL" id="DS547117">
    <property type="protein sequence ID" value="EDR04596.1"/>
    <property type="molecule type" value="Genomic_DNA"/>
</dbReference>
<evidence type="ECO:0000313" key="7">
    <source>
        <dbReference type="EMBL" id="EDR04596.1"/>
    </source>
</evidence>
<dbReference type="PANTHER" id="PTHR13710:SF105">
    <property type="entry name" value="ATP-DEPENDENT DNA HELICASE Q1"/>
    <property type="match status" value="1"/>
</dbReference>
<gene>
    <name evidence="7" type="ORF">LACBIDRAFT_304222</name>
</gene>
<reference evidence="7 8" key="1">
    <citation type="journal article" date="2008" name="Nature">
        <title>The genome of Laccaria bicolor provides insights into mycorrhizal symbiosis.</title>
        <authorList>
            <person name="Martin F."/>
            <person name="Aerts A."/>
            <person name="Ahren D."/>
            <person name="Brun A."/>
            <person name="Danchin E.G.J."/>
            <person name="Duchaussoy F."/>
            <person name="Gibon J."/>
            <person name="Kohler A."/>
            <person name="Lindquist E."/>
            <person name="Pereda V."/>
            <person name="Salamov A."/>
            <person name="Shapiro H.J."/>
            <person name="Wuyts J."/>
            <person name="Blaudez D."/>
            <person name="Buee M."/>
            <person name="Brokstein P."/>
            <person name="Canbaeck B."/>
            <person name="Cohen D."/>
            <person name="Courty P.E."/>
            <person name="Coutinho P.M."/>
            <person name="Delaruelle C."/>
            <person name="Detter J.C."/>
            <person name="Deveau A."/>
            <person name="DiFazio S."/>
            <person name="Duplessis S."/>
            <person name="Fraissinet-Tachet L."/>
            <person name="Lucic E."/>
            <person name="Frey-Klett P."/>
            <person name="Fourrey C."/>
            <person name="Feussner I."/>
            <person name="Gay G."/>
            <person name="Grimwood J."/>
            <person name="Hoegger P.J."/>
            <person name="Jain P."/>
            <person name="Kilaru S."/>
            <person name="Labbe J."/>
            <person name="Lin Y.C."/>
            <person name="Legue V."/>
            <person name="Le Tacon F."/>
            <person name="Marmeisse R."/>
            <person name="Melayah D."/>
            <person name="Montanini B."/>
            <person name="Muratet M."/>
            <person name="Nehls U."/>
            <person name="Niculita-Hirzel H."/>
            <person name="Oudot-Le Secq M.P."/>
            <person name="Peter M."/>
            <person name="Quesneville H."/>
            <person name="Rajashekar B."/>
            <person name="Reich M."/>
            <person name="Rouhier N."/>
            <person name="Schmutz J."/>
            <person name="Yin T."/>
            <person name="Chalot M."/>
            <person name="Henrissat B."/>
            <person name="Kuees U."/>
            <person name="Lucas S."/>
            <person name="Van de Peer Y."/>
            <person name="Podila G.K."/>
            <person name="Polle A."/>
            <person name="Pukkila P.J."/>
            <person name="Richardson P.M."/>
            <person name="Rouze P."/>
            <person name="Sanders I.R."/>
            <person name="Stajich J.E."/>
            <person name="Tunlid A."/>
            <person name="Tuskan G."/>
            <person name="Grigoriev I.V."/>
        </authorList>
    </citation>
    <scope>NUCLEOTIDE SEQUENCE [LARGE SCALE GENOMIC DNA]</scope>
    <source>
        <strain evidence="8">S238N-H82 / ATCC MYA-4686</strain>
    </source>
</reference>
<feature type="region of interest" description="Disordered" evidence="6">
    <location>
        <begin position="132"/>
        <end position="154"/>
    </location>
</feature>
<dbReference type="KEGG" id="lbc:LACBIDRAFT_304222"/>
<dbReference type="HOGENOM" id="CLU_126713_0_1_1"/>